<keyword evidence="16" id="KW-1185">Reference proteome</keyword>
<feature type="disulfide bond" evidence="12">
    <location>
        <begin position="498"/>
        <end position="516"/>
    </location>
</feature>
<evidence type="ECO:0000313" key="16">
    <source>
        <dbReference type="Proteomes" id="UP000694888"/>
    </source>
</evidence>
<keyword evidence="5" id="KW-0677">Repeat</keyword>
<dbReference type="Gene3D" id="3.80.10.10">
    <property type="entry name" value="Ribonuclease Inhibitor"/>
    <property type="match status" value="1"/>
</dbReference>
<dbReference type="InterPro" id="IPR017452">
    <property type="entry name" value="GPCR_Rhodpsn_7TM"/>
</dbReference>
<feature type="transmembrane region" description="Helical" evidence="13">
    <location>
        <begin position="981"/>
        <end position="1003"/>
    </location>
</feature>
<protein>
    <submittedName>
        <fullName evidence="17">G-protein coupled receptor GRL101</fullName>
    </submittedName>
</protein>
<evidence type="ECO:0000259" key="15">
    <source>
        <dbReference type="PROSITE" id="PS50262"/>
    </source>
</evidence>
<keyword evidence="4 13" id="KW-0812">Transmembrane</keyword>
<evidence type="ECO:0000256" key="12">
    <source>
        <dbReference type="PROSITE-ProRule" id="PRU00124"/>
    </source>
</evidence>
<dbReference type="PROSITE" id="PS50041">
    <property type="entry name" value="C_TYPE_LECTIN_2"/>
    <property type="match status" value="1"/>
</dbReference>
<gene>
    <name evidence="17" type="primary">LOC106011444</name>
</gene>
<feature type="disulfide bond" evidence="12">
    <location>
        <begin position="719"/>
        <end position="734"/>
    </location>
</feature>
<dbReference type="InterPro" id="IPR016186">
    <property type="entry name" value="C-type_lectin-like/link_sf"/>
</dbReference>
<dbReference type="CDD" id="cd00112">
    <property type="entry name" value="LDLa"/>
    <property type="match status" value="3"/>
</dbReference>
<feature type="transmembrane region" description="Helical" evidence="13">
    <location>
        <begin position="1015"/>
        <end position="1036"/>
    </location>
</feature>
<evidence type="ECO:0000256" key="7">
    <source>
        <dbReference type="ARBA" id="ARBA00023040"/>
    </source>
</evidence>
<dbReference type="SMART" id="SM00192">
    <property type="entry name" value="LDLa"/>
    <property type="match status" value="5"/>
</dbReference>
<dbReference type="InterPro" id="IPR002172">
    <property type="entry name" value="LDrepeatLR_classA_rpt"/>
</dbReference>
<evidence type="ECO:0000256" key="2">
    <source>
        <dbReference type="ARBA" id="ARBA00022475"/>
    </source>
</evidence>
<dbReference type="SUPFAM" id="SSF52058">
    <property type="entry name" value="L domain-like"/>
    <property type="match status" value="1"/>
</dbReference>
<feature type="transmembrane region" description="Helical" evidence="13">
    <location>
        <begin position="1207"/>
        <end position="1232"/>
    </location>
</feature>
<dbReference type="GeneID" id="106011444"/>
<feature type="domain" description="C-type lectin" evidence="14">
    <location>
        <begin position="235"/>
        <end position="360"/>
    </location>
</feature>
<dbReference type="PRINTS" id="PR00261">
    <property type="entry name" value="LDLRECEPTOR"/>
</dbReference>
<reference evidence="17" key="1">
    <citation type="submission" date="2025-08" db="UniProtKB">
        <authorList>
            <consortium name="RefSeq"/>
        </authorList>
    </citation>
    <scope>IDENTIFICATION</scope>
</reference>
<dbReference type="SUPFAM" id="SSF56436">
    <property type="entry name" value="C-type lectin-like"/>
    <property type="match status" value="1"/>
</dbReference>
<dbReference type="Pfam" id="PF00059">
    <property type="entry name" value="Lectin_C"/>
    <property type="match status" value="1"/>
</dbReference>
<evidence type="ECO:0000256" key="3">
    <source>
        <dbReference type="ARBA" id="ARBA00022614"/>
    </source>
</evidence>
<keyword evidence="3" id="KW-0433">Leucine-rich repeat</keyword>
<dbReference type="Pfam" id="PF00001">
    <property type="entry name" value="7tm_1"/>
    <property type="match status" value="1"/>
</dbReference>
<dbReference type="CDD" id="cd00037">
    <property type="entry name" value="CLECT"/>
    <property type="match status" value="1"/>
</dbReference>
<evidence type="ECO:0000256" key="6">
    <source>
        <dbReference type="ARBA" id="ARBA00022989"/>
    </source>
</evidence>
<dbReference type="Pfam" id="PF00057">
    <property type="entry name" value="Ldl_recept_a"/>
    <property type="match status" value="1"/>
</dbReference>
<feature type="disulfide bond" evidence="12">
    <location>
        <begin position="700"/>
        <end position="712"/>
    </location>
</feature>
<keyword evidence="6 13" id="KW-1133">Transmembrane helix</keyword>
<dbReference type="InterPro" id="IPR023415">
    <property type="entry name" value="LDLR_class-A_CS"/>
</dbReference>
<comment type="caution">
    <text evidence="12">Lacks conserved residue(s) required for the propagation of feature annotation.</text>
</comment>
<sequence>MTEVPVHTSTGHFDSPLVEDCYSSQLDLLLIVNGDKKFRKFYGKQIEFFSKFLEVFSSGRADDFWRVNVSLALSCVSRYEKNFQILLEFGQYSELTALRRAFMNSTLRQSTCLLPKPKNVYRAAMNYLDSVSAPGRRSLIVLLTFRGMNRFTAKSLLSELEPVQNRTIVTIFVRQNIPASRASMVYAASHHLRSVVILSSFRFLMADQDLSLAVCRRCHRGWIFNSLSSHSGSIAASSCYKILPRADSHWVDANQQCLNIKSTLVKIETVEELTFLENSLSHHMNLVKTANSSAPDEQNFFIGLARNKRSLRREHEWLNRLPLVHSLWATDQPYHRHTGGCAYWRRPAGGGSGYWESEGCGKVISGAPICEAQVNVAVPKVVGVTCPVSEIQKKRALQRGEVAFNVENGGSLKPYTLYPASSRQVYAELPRNNLSFSVYQRQTQITPVSHKDLRLFTCSGSKRLIPYTSVCDNRRDCRKRDDEKFCKNDEDDGDYFRCANGARVLSDFACDLFPDCSDGSDEMGMCSACANWMCPNGECLPKHWFLDGRNDCTGCEGEHEAGRVVEREIAARHGVTDCVFTCNRTDCVTRAMLGDGVLQCTGPEGPLDETVGALESSSCYGENDGVGLSNWGPRCVFLEDPYGGVLGCPNLRHLQGCEDFVCPEGYVKCPRSYCVPVQYVSDGRGQCPLGEDEVLMKLDCTGLFQCPASAMCLHPASVCDNRRDCPSGEDEQNCDVTCRTGFLCVSGTVVKTDYDSSLPLTDLGFVDGRTRYLDVSGVDVSRAFYNFTCRKWRTLVHLEARGSSLRLDTSGWCPGADLTSVIYLDLSDNFLQDSHLTSLFSALDSVRYLHLSHNRCLRRVEIPWLKKLAVLDLSFTGITFFKLHPRFRNLNTLNLKGTQITRLTAHQFPESLKISQLDLRLNSIKHLEKDSLSGLIINKLWADSYKLCCPQLRVVVTECLAPSDPFSSCANLMEGFTSRTLLWVSGVLAVAGNLLVVAHRLVLDRSSLRLAYGQFVAHLSLADFLMGVYLLTIASADLYFRDAYLMHEAGWRESALCHLAGCVSTLSSETSIFFVLLITLDRYLVIRFPFGQYRISGRYVHVLCALAWLLGLSIALLPFVPSFRHWQTYTFTGVCLGLPLSDRSVPGFCFSVSVFVFVNLGLFLLVAAGQLSIYRAMADTRRQMARRMGGWPGAGGREQDLEVTKRLFLVAATDFLCWFPVAVLGLLSLSGYRLGYDAYVWSATLLLPINSAINPILYNAHNILNTSKRLLKHLWLAATEVKATAATGDKVRAAPEVKFKDATEAKVIAAIK</sequence>
<dbReference type="PROSITE" id="PS50068">
    <property type="entry name" value="LDLRA_2"/>
    <property type="match status" value="3"/>
</dbReference>
<keyword evidence="2" id="KW-1003">Cell membrane</keyword>
<dbReference type="Proteomes" id="UP000694888">
    <property type="component" value="Unplaced"/>
</dbReference>
<dbReference type="RefSeq" id="XP_012936600.2">
    <property type="nucleotide sequence ID" value="XM_013081146.2"/>
</dbReference>
<dbReference type="InterPro" id="IPR001304">
    <property type="entry name" value="C-type_lectin-like"/>
</dbReference>
<feature type="transmembrane region" description="Helical" evidence="13">
    <location>
        <begin position="1056"/>
        <end position="1078"/>
    </location>
</feature>
<dbReference type="SMART" id="SM00034">
    <property type="entry name" value="CLECT"/>
    <property type="match status" value="1"/>
</dbReference>
<comment type="subcellular location">
    <subcellularLocation>
        <location evidence="1">Cell membrane</location>
        <topology evidence="1">Multi-pass membrane protein</topology>
    </subcellularLocation>
</comment>
<evidence type="ECO:0000256" key="1">
    <source>
        <dbReference type="ARBA" id="ARBA00004651"/>
    </source>
</evidence>
<feature type="transmembrane region" description="Helical" evidence="13">
    <location>
        <begin position="1238"/>
        <end position="1260"/>
    </location>
</feature>
<keyword evidence="7" id="KW-0297">G-protein coupled receptor</keyword>
<keyword evidence="11" id="KW-0807">Transducer</keyword>
<evidence type="ECO:0000313" key="17">
    <source>
        <dbReference type="RefSeq" id="XP_012936600.2"/>
    </source>
</evidence>
<evidence type="ECO:0000259" key="14">
    <source>
        <dbReference type="PROSITE" id="PS50041"/>
    </source>
</evidence>
<feature type="transmembrane region" description="Helical" evidence="13">
    <location>
        <begin position="1099"/>
        <end position="1120"/>
    </location>
</feature>
<dbReference type="PROSITE" id="PS00237">
    <property type="entry name" value="G_PROTEIN_RECEP_F1_1"/>
    <property type="match status" value="1"/>
</dbReference>
<evidence type="ECO:0000256" key="9">
    <source>
        <dbReference type="ARBA" id="ARBA00023157"/>
    </source>
</evidence>
<feature type="disulfide bond" evidence="12">
    <location>
        <begin position="662"/>
        <end position="674"/>
    </location>
</feature>
<evidence type="ECO:0000256" key="11">
    <source>
        <dbReference type="ARBA" id="ARBA00023224"/>
    </source>
</evidence>
<keyword evidence="9 12" id="KW-1015">Disulfide bond</keyword>
<dbReference type="Gene3D" id="1.20.1070.10">
    <property type="entry name" value="Rhodopsin 7-helix transmembrane proteins"/>
    <property type="match status" value="1"/>
</dbReference>
<keyword evidence="10 17" id="KW-0675">Receptor</keyword>
<dbReference type="Gene3D" id="4.10.400.10">
    <property type="entry name" value="Low-density Lipoprotein Receptor"/>
    <property type="match status" value="4"/>
</dbReference>
<dbReference type="PANTHER" id="PTHR24372">
    <property type="entry name" value="GLYCOPROTEIN HORMONE RECEPTOR"/>
    <property type="match status" value="1"/>
</dbReference>
<evidence type="ECO:0000256" key="8">
    <source>
        <dbReference type="ARBA" id="ARBA00023136"/>
    </source>
</evidence>
<evidence type="ECO:0000256" key="10">
    <source>
        <dbReference type="ARBA" id="ARBA00023170"/>
    </source>
</evidence>
<dbReference type="SUPFAM" id="SSF81321">
    <property type="entry name" value="Family A G protein-coupled receptor-like"/>
    <property type="match status" value="1"/>
</dbReference>
<name>A0ABM0ZXM2_APLCA</name>
<dbReference type="InterPro" id="IPR036055">
    <property type="entry name" value="LDL_receptor-like_sf"/>
</dbReference>
<dbReference type="PROSITE" id="PS01209">
    <property type="entry name" value="LDLRA_1"/>
    <property type="match status" value="1"/>
</dbReference>
<feature type="transmembrane region" description="Helical" evidence="13">
    <location>
        <begin position="1150"/>
        <end position="1174"/>
    </location>
</feature>
<evidence type="ECO:0000256" key="13">
    <source>
        <dbReference type="SAM" id="Phobius"/>
    </source>
</evidence>
<accession>A0ABM0ZXM2</accession>
<evidence type="ECO:0000256" key="4">
    <source>
        <dbReference type="ARBA" id="ARBA00022692"/>
    </source>
</evidence>
<feature type="disulfide bond" evidence="12">
    <location>
        <begin position="669"/>
        <end position="687"/>
    </location>
</feature>
<dbReference type="Gene3D" id="3.10.100.10">
    <property type="entry name" value="Mannose-Binding Protein A, subunit A"/>
    <property type="match status" value="1"/>
</dbReference>
<evidence type="ECO:0000256" key="5">
    <source>
        <dbReference type="ARBA" id="ARBA00022737"/>
    </source>
</evidence>
<proteinExistence type="predicted"/>
<dbReference type="InterPro" id="IPR000276">
    <property type="entry name" value="GPCR_Rhodpsn"/>
</dbReference>
<feature type="domain" description="G-protein coupled receptors family 1 profile" evidence="15">
    <location>
        <begin position="992"/>
        <end position="1258"/>
    </location>
</feature>
<dbReference type="InterPro" id="IPR032675">
    <property type="entry name" value="LRR_dom_sf"/>
</dbReference>
<keyword evidence="8 13" id="KW-0472">Membrane</keyword>
<dbReference type="PANTHER" id="PTHR24372:SF77">
    <property type="entry name" value="G-PROTEIN COUPLED RECEPTORS FAMILY 1 PROFILE DOMAIN-CONTAINING PROTEIN"/>
    <property type="match status" value="1"/>
</dbReference>
<organism evidence="16 17">
    <name type="scientific">Aplysia californica</name>
    <name type="common">California sea hare</name>
    <dbReference type="NCBI Taxonomy" id="6500"/>
    <lineage>
        <taxon>Eukaryota</taxon>
        <taxon>Metazoa</taxon>
        <taxon>Spiralia</taxon>
        <taxon>Lophotrochozoa</taxon>
        <taxon>Mollusca</taxon>
        <taxon>Gastropoda</taxon>
        <taxon>Heterobranchia</taxon>
        <taxon>Euthyneura</taxon>
        <taxon>Tectipleura</taxon>
        <taxon>Aplysiida</taxon>
        <taxon>Aplysioidea</taxon>
        <taxon>Aplysiidae</taxon>
        <taxon>Aplysia</taxon>
    </lineage>
</organism>
<dbReference type="PROSITE" id="PS50262">
    <property type="entry name" value="G_PROTEIN_RECEP_F1_2"/>
    <property type="match status" value="1"/>
</dbReference>
<dbReference type="InterPro" id="IPR016187">
    <property type="entry name" value="CTDL_fold"/>
</dbReference>
<dbReference type="SUPFAM" id="SSF57424">
    <property type="entry name" value="LDL receptor-like module"/>
    <property type="match status" value="4"/>
</dbReference>